<gene>
    <name evidence="1" type="ORF">GJ744_008209</name>
</gene>
<dbReference type="Pfam" id="PF14223">
    <property type="entry name" value="Retrotran_gag_2"/>
    <property type="match status" value="1"/>
</dbReference>
<proteinExistence type="predicted"/>
<dbReference type="AlphaFoldDB" id="A0A8H7AQH7"/>
<dbReference type="Proteomes" id="UP000606974">
    <property type="component" value="Unassembled WGS sequence"/>
</dbReference>
<name>A0A8H7AQH7_9EURO</name>
<reference evidence="1" key="1">
    <citation type="submission" date="2020-02" db="EMBL/GenBank/DDBJ databases">
        <authorList>
            <person name="Palmer J.M."/>
        </authorList>
    </citation>
    <scope>NUCLEOTIDE SEQUENCE</scope>
    <source>
        <strain evidence="1">EPUS1.4</strain>
        <tissue evidence="1">Thallus</tissue>
    </source>
</reference>
<evidence type="ECO:0000313" key="1">
    <source>
        <dbReference type="EMBL" id="KAF7509315.1"/>
    </source>
</evidence>
<keyword evidence="2" id="KW-1185">Reference proteome</keyword>
<sequence>MEFHLLGLGLQTQTTFSQTILMATNLQVFKAPLPSTRPHLMGPANWRTWSKEMKMDLNNSNLYFTLHEHPADPRKLLPYELSASTQDWLQQTSTDRQTEITPLTNAEVESAYLALLRKEYSSFKRANALAVSKILTNCSPAIRQQIQHLDLASAIWAKLERIHQIATIGDVDGVLDELERLGQRSNTLTDNEIIDKVEAAKEDLETWGLPIPDVCYAIAMLRGLGRDYNKARRGVFALELGDLVWDEFVEGMRRDVAGEFN</sequence>
<evidence type="ECO:0000313" key="2">
    <source>
        <dbReference type="Proteomes" id="UP000606974"/>
    </source>
</evidence>
<accession>A0A8H7AQH7</accession>
<protein>
    <submittedName>
        <fullName evidence="1">Uncharacterized protein</fullName>
    </submittedName>
</protein>
<organism evidence="1 2">
    <name type="scientific">Endocarpon pusillum</name>
    <dbReference type="NCBI Taxonomy" id="364733"/>
    <lineage>
        <taxon>Eukaryota</taxon>
        <taxon>Fungi</taxon>
        <taxon>Dikarya</taxon>
        <taxon>Ascomycota</taxon>
        <taxon>Pezizomycotina</taxon>
        <taxon>Eurotiomycetes</taxon>
        <taxon>Chaetothyriomycetidae</taxon>
        <taxon>Verrucariales</taxon>
        <taxon>Verrucariaceae</taxon>
        <taxon>Endocarpon</taxon>
    </lineage>
</organism>
<comment type="caution">
    <text evidence="1">The sequence shown here is derived from an EMBL/GenBank/DDBJ whole genome shotgun (WGS) entry which is preliminary data.</text>
</comment>
<dbReference type="EMBL" id="JAACFV010000043">
    <property type="protein sequence ID" value="KAF7509315.1"/>
    <property type="molecule type" value="Genomic_DNA"/>
</dbReference>